<accession>A0A015JA61</accession>
<comment type="caution">
    <text evidence="3">The sequence shown here is derived from an EMBL/GenBank/DDBJ whole genome shotgun (WGS) entry which is preliminary data.</text>
</comment>
<dbReference type="PROSITE" id="PS50011">
    <property type="entry name" value="PROTEIN_KINASE_DOM"/>
    <property type="match status" value="1"/>
</dbReference>
<dbReference type="AlphaFoldDB" id="A0A015JA61"/>
<keyword evidence="1" id="KW-1133">Transmembrane helix</keyword>
<dbReference type="Gene3D" id="1.10.510.10">
    <property type="entry name" value="Transferase(Phosphotransferase) domain 1"/>
    <property type="match status" value="1"/>
</dbReference>
<dbReference type="OrthoDB" id="4062651at2759"/>
<dbReference type="Pfam" id="PF00069">
    <property type="entry name" value="Pkinase"/>
    <property type="match status" value="1"/>
</dbReference>
<dbReference type="PANTHER" id="PTHR23257">
    <property type="entry name" value="SERINE-THREONINE PROTEIN KINASE"/>
    <property type="match status" value="1"/>
</dbReference>
<dbReference type="PANTHER" id="PTHR23257:SF963">
    <property type="entry name" value="AT08303P"/>
    <property type="match status" value="1"/>
</dbReference>
<dbReference type="GO" id="GO:0007165">
    <property type="term" value="P:signal transduction"/>
    <property type="evidence" value="ECO:0007669"/>
    <property type="project" value="TreeGrafter"/>
</dbReference>
<dbReference type="GO" id="GO:0005737">
    <property type="term" value="C:cytoplasm"/>
    <property type="evidence" value="ECO:0007669"/>
    <property type="project" value="TreeGrafter"/>
</dbReference>
<sequence length="493" mass="57507">MLEEIYITILAFGISSLLFFLIATLYLDERRKKYKNYDYILYEKCKQEINYQVHYYLNCYYNKIKRYRMKYHGSLKVKIFEISDYDLNKDERQEKYKDYYVLLCEKCNQEVNKRDYKCNNCYNMETDPNEFVLDLEVVKNVINIKYIAKGGFAKVYSAEWIDGRIKRWNPLSNNWERNGQTKIALKVLNDSENISEDFLNEYPGIVECFGITRDPISLNYALVLEYAKNDLRSYLYRTYNSITLGQKLIIINRICYGLHIIIHDMRLIHKDLHSGNILIDGVTLISDFGFCIPTNKTSSDSNVYGVMPYMAPEILRGEQHTLASDVYSLGIIMNEIVTVTTPFNNQPHDRFLVLDICRGLRPNTIRTETTETSNSLNFLKELNKLIERCWDANSINRPTSGEICDISLDILNDYTNQKQAEEQKNPSYNFDETIDNTLNSSITMKTHSQAIYKSKILDLPSHLPEPSNCSNLIIQNVQAEKLQSECLECAIPD</sequence>
<organism evidence="3 4">
    <name type="scientific">Rhizophagus irregularis (strain DAOM 197198w)</name>
    <name type="common">Glomus intraradices</name>
    <dbReference type="NCBI Taxonomy" id="1432141"/>
    <lineage>
        <taxon>Eukaryota</taxon>
        <taxon>Fungi</taxon>
        <taxon>Fungi incertae sedis</taxon>
        <taxon>Mucoromycota</taxon>
        <taxon>Glomeromycotina</taxon>
        <taxon>Glomeromycetes</taxon>
        <taxon>Glomerales</taxon>
        <taxon>Glomeraceae</taxon>
        <taxon>Rhizophagus</taxon>
    </lineage>
</organism>
<keyword evidence="1" id="KW-0812">Transmembrane</keyword>
<feature type="transmembrane region" description="Helical" evidence="1">
    <location>
        <begin position="6"/>
        <end position="27"/>
    </location>
</feature>
<dbReference type="GO" id="GO:0005524">
    <property type="term" value="F:ATP binding"/>
    <property type="evidence" value="ECO:0007669"/>
    <property type="project" value="InterPro"/>
</dbReference>
<dbReference type="SUPFAM" id="SSF56112">
    <property type="entry name" value="Protein kinase-like (PK-like)"/>
    <property type="match status" value="1"/>
</dbReference>
<dbReference type="GO" id="GO:0004672">
    <property type="term" value="F:protein kinase activity"/>
    <property type="evidence" value="ECO:0007669"/>
    <property type="project" value="InterPro"/>
</dbReference>
<dbReference type="SMR" id="A0A015JA61"/>
<proteinExistence type="predicted"/>
<dbReference type="InterPro" id="IPR050167">
    <property type="entry name" value="Ser_Thr_protein_kinase"/>
</dbReference>
<name>A0A015JA61_RHIIW</name>
<keyword evidence="1" id="KW-0472">Membrane</keyword>
<reference evidence="3 4" key="1">
    <citation type="submission" date="2014-02" db="EMBL/GenBank/DDBJ databases">
        <title>Single nucleus genome sequencing reveals high similarity among nuclei of an endomycorrhizal fungus.</title>
        <authorList>
            <person name="Lin K."/>
            <person name="Geurts R."/>
            <person name="Zhang Z."/>
            <person name="Limpens E."/>
            <person name="Saunders D.G."/>
            <person name="Mu D."/>
            <person name="Pang E."/>
            <person name="Cao H."/>
            <person name="Cha H."/>
            <person name="Lin T."/>
            <person name="Zhou Q."/>
            <person name="Shang Y."/>
            <person name="Li Y."/>
            <person name="Ivanov S."/>
            <person name="Sharma T."/>
            <person name="Velzen R.V."/>
            <person name="Ruijter N.D."/>
            <person name="Aanen D.K."/>
            <person name="Win J."/>
            <person name="Kamoun S."/>
            <person name="Bisseling T."/>
            <person name="Huang S."/>
        </authorList>
    </citation>
    <scope>NUCLEOTIDE SEQUENCE [LARGE SCALE GENOMIC DNA]</scope>
    <source>
        <strain evidence="4">DAOM197198w</strain>
    </source>
</reference>
<dbReference type="InterPro" id="IPR000719">
    <property type="entry name" value="Prot_kinase_dom"/>
</dbReference>
<keyword evidence="4" id="KW-1185">Reference proteome</keyword>
<evidence type="ECO:0000259" key="2">
    <source>
        <dbReference type="PROSITE" id="PS50011"/>
    </source>
</evidence>
<dbReference type="HOGENOM" id="CLU_000288_7_34_1"/>
<dbReference type="InterPro" id="IPR011009">
    <property type="entry name" value="Kinase-like_dom_sf"/>
</dbReference>
<dbReference type="EMBL" id="JEMT01023782">
    <property type="protein sequence ID" value="EXX63770.1"/>
    <property type="molecule type" value="Genomic_DNA"/>
</dbReference>
<protein>
    <submittedName>
        <fullName evidence="3">Skm1p</fullName>
    </submittedName>
</protein>
<feature type="domain" description="Protein kinase" evidence="2">
    <location>
        <begin position="141"/>
        <end position="411"/>
    </location>
</feature>
<evidence type="ECO:0000313" key="3">
    <source>
        <dbReference type="EMBL" id="EXX63770.1"/>
    </source>
</evidence>
<evidence type="ECO:0000313" key="4">
    <source>
        <dbReference type="Proteomes" id="UP000022910"/>
    </source>
</evidence>
<gene>
    <name evidence="3" type="ORF">RirG_149200</name>
</gene>
<evidence type="ECO:0000256" key="1">
    <source>
        <dbReference type="SAM" id="Phobius"/>
    </source>
</evidence>
<dbReference type="Proteomes" id="UP000022910">
    <property type="component" value="Unassembled WGS sequence"/>
</dbReference>